<feature type="compositionally biased region" description="Basic and acidic residues" evidence="1">
    <location>
        <begin position="69"/>
        <end position="78"/>
    </location>
</feature>
<proteinExistence type="predicted"/>
<dbReference type="EMBL" id="MU839831">
    <property type="protein sequence ID" value="KAK1757041.1"/>
    <property type="molecule type" value="Genomic_DNA"/>
</dbReference>
<organism evidence="3 4">
    <name type="scientific">Echria macrotheca</name>
    <dbReference type="NCBI Taxonomy" id="438768"/>
    <lineage>
        <taxon>Eukaryota</taxon>
        <taxon>Fungi</taxon>
        <taxon>Dikarya</taxon>
        <taxon>Ascomycota</taxon>
        <taxon>Pezizomycotina</taxon>
        <taxon>Sordariomycetes</taxon>
        <taxon>Sordariomycetidae</taxon>
        <taxon>Sordariales</taxon>
        <taxon>Schizotheciaceae</taxon>
        <taxon>Echria</taxon>
    </lineage>
</organism>
<sequence length="205" mass="21794">MLFLRSLATAAVLAAGTLAFKLPAGLADGSYVAYRDETGKQVIEAFTTEVANRIGTQSNATSEQGVKPARTDSSDKRGIGSAGLEERDEWFWVSYCGCGFNLDHGNTDRAVQGIKDQCGSCNLAHDQAIFTIAGDVVAFICNGGPTSASLITRAAEIITQRCGWYVAGTAYLEKGLWYEPDIGYMRWFAGLDFCGASEGGTSGNC</sequence>
<reference evidence="3" key="1">
    <citation type="submission" date="2023-06" db="EMBL/GenBank/DDBJ databases">
        <title>Genome-scale phylogeny and comparative genomics of the fungal order Sordariales.</title>
        <authorList>
            <consortium name="Lawrence Berkeley National Laboratory"/>
            <person name="Hensen N."/>
            <person name="Bonometti L."/>
            <person name="Westerberg I."/>
            <person name="Brannstrom I.O."/>
            <person name="Guillou S."/>
            <person name="Cros-Aarteil S."/>
            <person name="Calhoun S."/>
            <person name="Haridas S."/>
            <person name="Kuo A."/>
            <person name="Mondo S."/>
            <person name="Pangilinan J."/>
            <person name="Riley R."/>
            <person name="Labutti K."/>
            <person name="Andreopoulos B."/>
            <person name="Lipzen A."/>
            <person name="Chen C."/>
            <person name="Yanf M."/>
            <person name="Daum C."/>
            <person name="Ng V."/>
            <person name="Clum A."/>
            <person name="Steindorff A."/>
            <person name="Ohm R."/>
            <person name="Martin F."/>
            <person name="Silar P."/>
            <person name="Natvig D."/>
            <person name="Lalanne C."/>
            <person name="Gautier V."/>
            <person name="Ament-Velasquez S.L."/>
            <person name="Kruys A."/>
            <person name="Hutchinson M.I."/>
            <person name="Powell A.J."/>
            <person name="Barry K."/>
            <person name="Miller A.N."/>
            <person name="Grigoriev I.V."/>
            <person name="Debuchy R."/>
            <person name="Gladieux P."/>
            <person name="Thoren M.H."/>
            <person name="Johannesson H."/>
        </authorList>
    </citation>
    <scope>NUCLEOTIDE SEQUENCE</scope>
    <source>
        <strain evidence="3">PSN4</strain>
    </source>
</reference>
<feature type="chain" id="PRO_5042526343" evidence="2">
    <location>
        <begin position="20"/>
        <end position="205"/>
    </location>
</feature>
<evidence type="ECO:0000256" key="2">
    <source>
        <dbReference type="SAM" id="SignalP"/>
    </source>
</evidence>
<evidence type="ECO:0000256" key="1">
    <source>
        <dbReference type="SAM" id="MobiDB-lite"/>
    </source>
</evidence>
<protein>
    <submittedName>
        <fullName evidence="3">Uncharacterized protein</fullName>
    </submittedName>
</protein>
<evidence type="ECO:0000313" key="4">
    <source>
        <dbReference type="Proteomes" id="UP001239445"/>
    </source>
</evidence>
<dbReference type="Proteomes" id="UP001239445">
    <property type="component" value="Unassembled WGS sequence"/>
</dbReference>
<feature type="signal peptide" evidence="2">
    <location>
        <begin position="1"/>
        <end position="19"/>
    </location>
</feature>
<feature type="region of interest" description="Disordered" evidence="1">
    <location>
        <begin position="57"/>
        <end position="80"/>
    </location>
</feature>
<dbReference type="AlphaFoldDB" id="A0AAJ0BJH8"/>
<name>A0AAJ0BJH8_9PEZI</name>
<keyword evidence="4" id="KW-1185">Reference proteome</keyword>
<evidence type="ECO:0000313" key="3">
    <source>
        <dbReference type="EMBL" id="KAK1757041.1"/>
    </source>
</evidence>
<gene>
    <name evidence="3" type="ORF">QBC47DRAFT_174500</name>
</gene>
<keyword evidence="2" id="KW-0732">Signal</keyword>
<accession>A0AAJ0BJH8</accession>
<comment type="caution">
    <text evidence="3">The sequence shown here is derived from an EMBL/GenBank/DDBJ whole genome shotgun (WGS) entry which is preliminary data.</text>
</comment>